<comment type="function">
    <text evidence="9">Channel that opens in response to stretch forces in the membrane lipid bilayer. May participate in the regulation of osmotic pressure changes within the cell.</text>
</comment>
<keyword evidence="7 9" id="KW-0472">Membrane</keyword>
<evidence type="ECO:0000256" key="4">
    <source>
        <dbReference type="ARBA" id="ARBA00022692"/>
    </source>
</evidence>
<keyword evidence="5 9" id="KW-1133">Transmembrane helix</keyword>
<accession>A0A1M4SBL8</accession>
<keyword evidence="4 9" id="KW-0812">Transmembrane</keyword>
<name>A0A1M4SBL8_9ACTN</name>
<dbReference type="GO" id="GO:0008381">
    <property type="term" value="F:mechanosensitive monoatomic ion channel activity"/>
    <property type="evidence" value="ECO:0007669"/>
    <property type="project" value="UniProtKB-UniRule"/>
</dbReference>
<dbReference type="PRINTS" id="PR01264">
    <property type="entry name" value="MECHCHANNEL"/>
</dbReference>
<comment type="subcellular location">
    <subcellularLocation>
        <location evidence="9">Cell membrane</location>
        <topology evidence="9">Multi-pass membrane protein</topology>
    </subcellularLocation>
    <subcellularLocation>
        <location evidence="1">Membrane</location>
        <topology evidence="1">Multi-pass membrane protein</topology>
    </subcellularLocation>
</comment>
<feature type="transmembrane region" description="Helical" evidence="9">
    <location>
        <begin position="39"/>
        <end position="58"/>
    </location>
</feature>
<evidence type="ECO:0000256" key="8">
    <source>
        <dbReference type="ARBA" id="ARBA00023303"/>
    </source>
</evidence>
<dbReference type="Gene3D" id="1.10.1200.120">
    <property type="entry name" value="Large-conductance mechanosensitive channel, MscL, domain 1"/>
    <property type="match status" value="1"/>
</dbReference>
<dbReference type="Pfam" id="PF01741">
    <property type="entry name" value="MscL"/>
    <property type="match status" value="1"/>
</dbReference>
<reference evidence="11" key="1">
    <citation type="submission" date="2016-11" db="EMBL/GenBank/DDBJ databases">
        <authorList>
            <person name="Varghese N."/>
            <person name="Submissions S."/>
        </authorList>
    </citation>
    <scope>NUCLEOTIDE SEQUENCE [LARGE SCALE GENOMIC DNA]</scope>
    <source>
        <strain evidence="11">DSM 19514</strain>
    </source>
</reference>
<organism evidence="10 11">
    <name type="scientific">Ferrithrix thermotolerans DSM 19514</name>
    <dbReference type="NCBI Taxonomy" id="1121881"/>
    <lineage>
        <taxon>Bacteria</taxon>
        <taxon>Bacillati</taxon>
        <taxon>Actinomycetota</taxon>
        <taxon>Acidimicrobiia</taxon>
        <taxon>Acidimicrobiales</taxon>
        <taxon>Acidimicrobiaceae</taxon>
        <taxon>Ferrithrix</taxon>
    </lineage>
</organism>
<evidence type="ECO:0000256" key="7">
    <source>
        <dbReference type="ARBA" id="ARBA00023136"/>
    </source>
</evidence>
<evidence type="ECO:0000256" key="6">
    <source>
        <dbReference type="ARBA" id="ARBA00023065"/>
    </source>
</evidence>
<keyword evidence="8 9" id="KW-0407">Ion channel</keyword>
<dbReference type="InterPro" id="IPR037673">
    <property type="entry name" value="MSC/AndL"/>
</dbReference>
<dbReference type="SUPFAM" id="SSF81330">
    <property type="entry name" value="Gated mechanosensitive channel"/>
    <property type="match status" value="1"/>
</dbReference>
<dbReference type="Proteomes" id="UP000184295">
    <property type="component" value="Unassembled WGS sequence"/>
</dbReference>
<evidence type="ECO:0000313" key="11">
    <source>
        <dbReference type="Proteomes" id="UP000184295"/>
    </source>
</evidence>
<protein>
    <recommendedName>
        <fullName evidence="9">Large-conductance mechanosensitive channel</fullName>
    </recommendedName>
</protein>
<keyword evidence="3 9" id="KW-1003">Cell membrane</keyword>
<dbReference type="NCBIfam" id="TIGR00220">
    <property type="entry name" value="mscL"/>
    <property type="match status" value="1"/>
</dbReference>
<evidence type="ECO:0000313" key="10">
    <source>
        <dbReference type="EMBL" id="SHE29624.1"/>
    </source>
</evidence>
<sequence length="139" mass="14732">MVVSGFKKFIMQGNLIDLAVAVVIGTAFAALVKALVVDFITPIIGIFGNSANFGALSFSVGHSKFFYGNFVNAVITFIITAAAIYFIVVAPILRLQARRAAKTTETPSTKTCPECLSVIPLAARRCSFCTSVLSETSSS</sequence>
<dbReference type="RefSeq" id="WP_419187290.1">
    <property type="nucleotide sequence ID" value="NZ_FQUL01000002.1"/>
</dbReference>
<dbReference type="AlphaFoldDB" id="A0A1M4SBL8"/>
<dbReference type="PANTHER" id="PTHR30266:SF2">
    <property type="entry name" value="LARGE-CONDUCTANCE MECHANOSENSITIVE CHANNEL"/>
    <property type="match status" value="1"/>
</dbReference>
<evidence type="ECO:0000256" key="5">
    <source>
        <dbReference type="ARBA" id="ARBA00022989"/>
    </source>
</evidence>
<evidence type="ECO:0000256" key="9">
    <source>
        <dbReference type="HAMAP-Rule" id="MF_00115"/>
    </source>
</evidence>
<gene>
    <name evidence="9" type="primary">mscL</name>
    <name evidence="10" type="ORF">SAMN02745225_00191</name>
</gene>
<proteinExistence type="inferred from homology"/>
<evidence type="ECO:0000256" key="3">
    <source>
        <dbReference type="ARBA" id="ARBA00022475"/>
    </source>
</evidence>
<dbReference type="HAMAP" id="MF_00115">
    <property type="entry name" value="MscL"/>
    <property type="match status" value="1"/>
</dbReference>
<comment type="subunit">
    <text evidence="9">Homopentamer.</text>
</comment>
<feature type="transmembrane region" description="Helical" evidence="9">
    <location>
        <begin position="15"/>
        <end position="32"/>
    </location>
</feature>
<dbReference type="InterPro" id="IPR001185">
    <property type="entry name" value="MS_channel"/>
</dbReference>
<keyword evidence="6 9" id="KW-0406">Ion transport</keyword>
<dbReference type="STRING" id="1121881.SAMN02745225_00191"/>
<dbReference type="InterPro" id="IPR036019">
    <property type="entry name" value="MscL_channel"/>
</dbReference>
<comment type="similarity">
    <text evidence="9">Belongs to the MscL family.</text>
</comment>
<dbReference type="PANTHER" id="PTHR30266">
    <property type="entry name" value="MECHANOSENSITIVE CHANNEL MSCL"/>
    <property type="match status" value="1"/>
</dbReference>
<evidence type="ECO:0000256" key="1">
    <source>
        <dbReference type="ARBA" id="ARBA00004141"/>
    </source>
</evidence>
<keyword evidence="11" id="KW-1185">Reference proteome</keyword>
<evidence type="ECO:0000256" key="2">
    <source>
        <dbReference type="ARBA" id="ARBA00022448"/>
    </source>
</evidence>
<feature type="transmembrane region" description="Helical" evidence="9">
    <location>
        <begin position="70"/>
        <end position="93"/>
    </location>
</feature>
<keyword evidence="2 9" id="KW-0813">Transport</keyword>
<dbReference type="EMBL" id="FQUL01000002">
    <property type="protein sequence ID" value="SHE29624.1"/>
    <property type="molecule type" value="Genomic_DNA"/>
</dbReference>
<dbReference type="GO" id="GO:0005886">
    <property type="term" value="C:plasma membrane"/>
    <property type="evidence" value="ECO:0007669"/>
    <property type="project" value="UniProtKB-SubCell"/>
</dbReference>